<dbReference type="InterPro" id="IPR013762">
    <property type="entry name" value="Integrase-like_cat_sf"/>
</dbReference>
<dbReference type="Pfam" id="PF14659">
    <property type="entry name" value="Phage_int_SAM_3"/>
    <property type="match status" value="1"/>
</dbReference>
<dbReference type="GO" id="GO:0003677">
    <property type="term" value="F:DNA binding"/>
    <property type="evidence" value="ECO:0007669"/>
    <property type="project" value="UniProtKB-KW"/>
</dbReference>
<dbReference type="InterPro" id="IPR011010">
    <property type="entry name" value="DNA_brk_join_enz"/>
</dbReference>
<gene>
    <name evidence="7" type="primary">int-Tn_1</name>
    <name evidence="7" type="ORF">DSM106044_00914</name>
</gene>
<dbReference type="InterPro" id="IPR004107">
    <property type="entry name" value="Integrase_SAM-like_N"/>
</dbReference>
<dbReference type="InterPro" id="IPR010998">
    <property type="entry name" value="Integrase_recombinase_N"/>
</dbReference>
<dbReference type="Pfam" id="PF00589">
    <property type="entry name" value="Phage_integrase"/>
    <property type="match status" value="1"/>
</dbReference>
<organism evidence="7 8">
    <name type="scientific">Robinsoniella peoriensis</name>
    <dbReference type="NCBI Taxonomy" id="180332"/>
    <lineage>
        <taxon>Bacteria</taxon>
        <taxon>Bacillati</taxon>
        <taxon>Bacillota</taxon>
        <taxon>Clostridia</taxon>
        <taxon>Lachnospirales</taxon>
        <taxon>Lachnospiraceae</taxon>
        <taxon>Robinsoniella</taxon>
    </lineage>
</organism>
<reference evidence="7 8" key="1">
    <citation type="journal article" date="2019" name="Anaerobe">
        <title>Detection of Robinsoniella peoriensis in multiple bone samples of a trauma patient.</title>
        <authorList>
            <person name="Schrottner P."/>
            <person name="Hartwich K."/>
            <person name="Bunk B."/>
            <person name="Schober I."/>
            <person name="Helbig S."/>
            <person name="Rudolph W.W."/>
            <person name="Gunzer F."/>
        </authorList>
    </citation>
    <scope>NUCLEOTIDE SEQUENCE [LARGE SCALE GENOMIC DNA]</scope>
    <source>
        <strain evidence="7 8">DSM 106044</strain>
    </source>
</reference>
<evidence type="ECO:0000256" key="2">
    <source>
        <dbReference type="ARBA" id="ARBA00008857"/>
    </source>
</evidence>
<dbReference type="SUPFAM" id="SSF56349">
    <property type="entry name" value="DNA breaking-rejoining enzymes"/>
    <property type="match status" value="1"/>
</dbReference>
<evidence type="ECO:0000256" key="3">
    <source>
        <dbReference type="ARBA" id="ARBA00022908"/>
    </source>
</evidence>
<dbReference type="PANTHER" id="PTHR30349">
    <property type="entry name" value="PHAGE INTEGRASE-RELATED"/>
    <property type="match status" value="1"/>
</dbReference>
<keyword evidence="8" id="KW-1185">Reference proteome</keyword>
<dbReference type="Proteomes" id="UP000306509">
    <property type="component" value="Unassembled WGS sequence"/>
</dbReference>
<evidence type="ECO:0000313" key="8">
    <source>
        <dbReference type="Proteomes" id="UP000306509"/>
    </source>
</evidence>
<comment type="function">
    <text evidence="1">Site-specific tyrosine recombinase, which acts by catalyzing the cutting and rejoining of the recombining DNA molecules.</text>
</comment>
<dbReference type="PANTHER" id="PTHR30349:SF64">
    <property type="entry name" value="PROPHAGE INTEGRASE INTD-RELATED"/>
    <property type="match status" value="1"/>
</dbReference>
<evidence type="ECO:0000256" key="5">
    <source>
        <dbReference type="ARBA" id="ARBA00023172"/>
    </source>
</evidence>
<dbReference type="AlphaFoldDB" id="A0A4U8QCI0"/>
<dbReference type="PROSITE" id="PS51898">
    <property type="entry name" value="TYR_RECOMBINASE"/>
    <property type="match status" value="1"/>
</dbReference>
<evidence type="ECO:0000256" key="1">
    <source>
        <dbReference type="ARBA" id="ARBA00003283"/>
    </source>
</evidence>
<dbReference type="Gene3D" id="1.10.150.130">
    <property type="match status" value="1"/>
</dbReference>
<dbReference type="CDD" id="cd01189">
    <property type="entry name" value="INT_ICEBs1_C_like"/>
    <property type="match status" value="1"/>
</dbReference>
<accession>A0A4U8QCI0</accession>
<keyword evidence="5" id="KW-0233">DNA recombination</keyword>
<dbReference type="STRING" id="180332.GCA_000797495_05664"/>
<dbReference type="GO" id="GO:0006310">
    <property type="term" value="P:DNA recombination"/>
    <property type="evidence" value="ECO:0007669"/>
    <property type="project" value="UniProtKB-KW"/>
</dbReference>
<dbReference type="Gene3D" id="1.10.443.10">
    <property type="entry name" value="Intergrase catalytic core"/>
    <property type="match status" value="1"/>
</dbReference>
<comment type="similarity">
    <text evidence="2">Belongs to the 'phage' integrase family.</text>
</comment>
<proteinExistence type="inferred from homology"/>
<evidence type="ECO:0000313" key="7">
    <source>
        <dbReference type="EMBL" id="TLD02244.1"/>
    </source>
</evidence>
<feature type="domain" description="Tyr recombinase" evidence="6">
    <location>
        <begin position="173"/>
        <end position="369"/>
    </location>
</feature>
<comment type="caution">
    <text evidence="7">The sequence shown here is derived from an EMBL/GenBank/DDBJ whole genome shotgun (WGS) entry which is preliminary data.</text>
</comment>
<evidence type="ECO:0000256" key="4">
    <source>
        <dbReference type="ARBA" id="ARBA00023125"/>
    </source>
</evidence>
<keyword evidence="4" id="KW-0238">DNA-binding</keyword>
<keyword evidence="3" id="KW-0229">DNA integration</keyword>
<dbReference type="InterPro" id="IPR002104">
    <property type="entry name" value="Integrase_catalytic"/>
</dbReference>
<sequence length="376" mass="43794">MARRGENIYKRKDGRWEGRYVTGKKDNGKTAFSYVYGKTYTEVKKRLEIYKGNQNLAGLKDTKQVFGDGKLRTWLEYWLEEEIRPHVKESTYVVYRGQIERHILPAIGNEPLGGVNRQSMKKLYQNILDKNISYATSHSICKRFIAALQSAYESNLIHEVPAIPFKKKNETKKKAKFMTIHEQKTLEKKLDETKKKDLAILLSLYTGLRVGECSALKWEDFDQLEKGMRITHTVQRIHDYGNTNNKTTLLYSKPKTQASVRFIPLPEFMIRLLSNLKKKHEGTEANFMFGVKERPIDPRVLQYHIEKITKSLKIKGVHFHTLRHTFATRFMERGGDILALKELLGHTSAKLTMDWYGHSTNEHIQQSMKKMKRLAA</sequence>
<dbReference type="GO" id="GO:0015074">
    <property type="term" value="P:DNA integration"/>
    <property type="evidence" value="ECO:0007669"/>
    <property type="project" value="UniProtKB-KW"/>
</dbReference>
<name>A0A4U8QCI0_9FIRM</name>
<protein>
    <submittedName>
        <fullName evidence="7">Integrase</fullName>
    </submittedName>
</protein>
<dbReference type="InterPro" id="IPR050090">
    <property type="entry name" value="Tyrosine_recombinase_XerCD"/>
</dbReference>
<dbReference type="RefSeq" id="WP_138001872.1">
    <property type="nucleotide sequence ID" value="NZ_QGQD01000021.1"/>
</dbReference>
<evidence type="ECO:0000259" key="6">
    <source>
        <dbReference type="PROSITE" id="PS51898"/>
    </source>
</evidence>
<dbReference type="EMBL" id="QGQD01000021">
    <property type="protein sequence ID" value="TLD02244.1"/>
    <property type="molecule type" value="Genomic_DNA"/>
</dbReference>